<feature type="disulfide bond" evidence="8">
    <location>
        <begin position="199"/>
        <end position="208"/>
    </location>
</feature>
<dbReference type="EMBL" id="REGN01003028">
    <property type="protein sequence ID" value="RNA24885.1"/>
    <property type="molecule type" value="Genomic_DNA"/>
</dbReference>
<keyword evidence="4 9" id="KW-0677">Repeat</keyword>
<evidence type="ECO:0000256" key="7">
    <source>
        <dbReference type="PROSITE-ProRule" id="PRU00076"/>
    </source>
</evidence>
<organism evidence="13 14">
    <name type="scientific">Brachionus plicatilis</name>
    <name type="common">Marine rotifer</name>
    <name type="synonym">Brachionus muelleri</name>
    <dbReference type="NCBI Taxonomy" id="10195"/>
    <lineage>
        <taxon>Eukaryota</taxon>
        <taxon>Metazoa</taxon>
        <taxon>Spiralia</taxon>
        <taxon>Gnathifera</taxon>
        <taxon>Rotifera</taxon>
        <taxon>Eurotatoria</taxon>
        <taxon>Monogononta</taxon>
        <taxon>Pseudotrocha</taxon>
        <taxon>Ploima</taxon>
        <taxon>Brachionidae</taxon>
        <taxon>Brachionus</taxon>
    </lineage>
</organism>
<evidence type="ECO:0000256" key="2">
    <source>
        <dbReference type="ARBA" id="ARBA00022536"/>
    </source>
</evidence>
<feature type="signal peptide" evidence="10">
    <location>
        <begin position="1"/>
        <end position="15"/>
    </location>
</feature>
<feature type="domain" description="EGF-like" evidence="11">
    <location>
        <begin position="210"/>
        <end position="247"/>
    </location>
</feature>
<dbReference type="Pfam" id="PF00008">
    <property type="entry name" value="EGF"/>
    <property type="match status" value="2"/>
</dbReference>
<dbReference type="CDD" id="cd00054">
    <property type="entry name" value="EGF_CA"/>
    <property type="match status" value="2"/>
</dbReference>
<feature type="disulfide bond" evidence="7">
    <location>
        <begin position="276"/>
        <end position="285"/>
    </location>
</feature>
<evidence type="ECO:0000313" key="13">
    <source>
        <dbReference type="EMBL" id="RNA24885.1"/>
    </source>
</evidence>
<keyword evidence="3 9" id="KW-0732">Signal</keyword>
<evidence type="ECO:0000256" key="8">
    <source>
        <dbReference type="PROSITE-ProRule" id="PRU00377"/>
    </source>
</evidence>
<dbReference type="PANTHER" id="PTHR24049">
    <property type="entry name" value="CRUMBS FAMILY MEMBER"/>
    <property type="match status" value="1"/>
</dbReference>
<keyword evidence="5" id="KW-0221">Differentiation</keyword>
<dbReference type="GO" id="GO:0007157">
    <property type="term" value="P:heterophilic cell-cell adhesion via plasma membrane cell adhesion molecules"/>
    <property type="evidence" value="ECO:0007669"/>
    <property type="project" value="TreeGrafter"/>
</dbReference>
<gene>
    <name evidence="13" type="ORF">BpHYR1_000098</name>
</gene>
<dbReference type="SUPFAM" id="SSF57196">
    <property type="entry name" value="EGF/Laminin"/>
    <property type="match status" value="4"/>
</dbReference>
<dbReference type="Gene3D" id="2.60.40.3510">
    <property type="match status" value="1"/>
</dbReference>
<keyword evidence="6 7" id="KW-1015">Disulfide bond</keyword>
<dbReference type="InterPro" id="IPR001881">
    <property type="entry name" value="EGF-like_Ca-bd_dom"/>
</dbReference>
<dbReference type="Proteomes" id="UP000276133">
    <property type="component" value="Unassembled WGS sequence"/>
</dbReference>
<protein>
    <recommendedName>
        <fullName evidence="9">Delta-like protein</fullName>
    </recommendedName>
</protein>
<dbReference type="SMART" id="SM00051">
    <property type="entry name" value="DSL"/>
    <property type="match status" value="1"/>
</dbReference>
<dbReference type="GO" id="GO:0045197">
    <property type="term" value="P:establishment or maintenance of epithelial cell apical/basal polarity"/>
    <property type="evidence" value="ECO:0007669"/>
    <property type="project" value="TreeGrafter"/>
</dbReference>
<evidence type="ECO:0000256" key="6">
    <source>
        <dbReference type="ARBA" id="ARBA00023157"/>
    </source>
</evidence>
<feature type="disulfide bond" evidence="7">
    <location>
        <begin position="423"/>
        <end position="433"/>
    </location>
</feature>
<feature type="disulfide bond" evidence="8">
    <location>
        <begin position="167"/>
        <end position="176"/>
    </location>
</feature>
<evidence type="ECO:0000313" key="14">
    <source>
        <dbReference type="Proteomes" id="UP000276133"/>
    </source>
</evidence>
<evidence type="ECO:0000259" key="11">
    <source>
        <dbReference type="PROSITE" id="PS50026"/>
    </source>
</evidence>
<keyword evidence="14" id="KW-1185">Reference proteome</keyword>
<keyword evidence="9" id="KW-0812">Transmembrane</keyword>
<dbReference type="PROSITE" id="PS01186">
    <property type="entry name" value="EGF_2"/>
    <property type="match status" value="3"/>
</dbReference>
<dbReference type="InterPro" id="IPR002049">
    <property type="entry name" value="LE_dom"/>
</dbReference>
<comment type="caution">
    <text evidence="7">Lacks conserved residue(s) required for the propagation of feature annotation.</text>
</comment>
<comment type="subcellular location">
    <subcellularLocation>
        <location evidence="9">Membrane</location>
        <topology evidence="9">Single-pass type I membrane protein</topology>
    </subcellularLocation>
</comment>
<dbReference type="GO" id="GO:0030154">
    <property type="term" value="P:cell differentiation"/>
    <property type="evidence" value="ECO:0007669"/>
    <property type="project" value="UniProtKB-KW"/>
</dbReference>
<accession>A0A3M7RNI1</accession>
<evidence type="ECO:0000256" key="10">
    <source>
        <dbReference type="SAM" id="SignalP"/>
    </source>
</evidence>
<dbReference type="AlphaFoldDB" id="A0A3M7RNI1"/>
<evidence type="ECO:0000256" key="4">
    <source>
        <dbReference type="ARBA" id="ARBA00022737"/>
    </source>
</evidence>
<name>A0A3M7RNI1_BRAPC</name>
<keyword evidence="2 7" id="KW-0245">EGF-like domain</keyword>
<dbReference type="SMART" id="SM00181">
    <property type="entry name" value="EGF"/>
    <property type="match status" value="5"/>
</dbReference>
<dbReference type="OrthoDB" id="283575at2759"/>
<dbReference type="GO" id="GO:0005886">
    <property type="term" value="C:plasma membrane"/>
    <property type="evidence" value="ECO:0007669"/>
    <property type="project" value="TreeGrafter"/>
</dbReference>
<proteinExistence type="predicted"/>
<comment type="function">
    <text evidence="9">Putative Notch ligand involved in the mediation of Notch signaling.</text>
</comment>
<feature type="domain" description="EGF-like" evidence="11">
    <location>
        <begin position="419"/>
        <end position="455"/>
    </location>
</feature>
<feature type="disulfide bond" evidence="7">
    <location>
        <begin position="445"/>
        <end position="454"/>
    </location>
</feature>
<dbReference type="GO" id="GO:0032991">
    <property type="term" value="C:protein-containing complex"/>
    <property type="evidence" value="ECO:0007669"/>
    <property type="project" value="TreeGrafter"/>
</dbReference>
<dbReference type="PROSITE" id="PS00022">
    <property type="entry name" value="EGF_1"/>
    <property type="match status" value="5"/>
</dbReference>
<feature type="domain" description="EGF-like" evidence="11">
    <location>
        <begin position="457"/>
        <end position="494"/>
    </location>
</feature>
<keyword evidence="9" id="KW-0472">Membrane</keyword>
<dbReference type="PANTHER" id="PTHR24049:SF22">
    <property type="entry name" value="DROSOPHILA CRUMBS HOMOLOG"/>
    <property type="match status" value="1"/>
</dbReference>
<dbReference type="PROSITE" id="PS51051">
    <property type="entry name" value="DSL"/>
    <property type="match status" value="1"/>
</dbReference>
<feature type="chain" id="PRO_5018155018" description="Delta-like protein" evidence="10">
    <location>
        <begin position="16"/>
        <end position="496"/>
    </location>
</feature>
<dbReference type="PROSITE" id="PS50026">
    <property type="entry name" value="EGF_3"/>
    <property type="match status" value="5"/>
</dbReference>
<feature type="domain" description="EGF-like" evidence="11">
    <location>
        <begin position="250"/>
        <end position="286"/>
    </location>
</feature>
<evidence type="ECO:0000259" key="12">
    <source>
        <dbReference type="PROSITE" id="PS51051"/>
    </source>
</evidence>
<reference evidence="13 14" key="1">
    <citation type="journal article" date="2018" name="Sci. Rep.">
        <title>Genomic signatures of local adaptation to the degree of environmental predictability in rotifers.</title>
        <authorList>
            <person name="Franch-Gras L."/>
            <person name="Hahn C."/>
            <person name="Garcia-Roger E.M."/>
            <person name="Carmona M.J."/>
            <person name="Serra M."/>
            <person name="Gomez A."/>
        </authorList>
    </citation>
    <scope>NUCLEOTIDE SEQUENCE [LARGE SCALE GENOMIC DNA]</scope>
    <source>
        <strain evidence="13">HYR1</strain>
    </source>
</reference>
<sequence length="496" mass="55835">MKICILLCLFVYVNSEMVFQMRLLEFKNYPNRTYSNQLCGPDTSPSENCRIGFLFCLVDLPFRNPQNCSLGDHVTPVLGSNHIDFSSKNFTYKFRIKKIPPKGIGMMVEVRDYYDDDKYQHVDFYTNALADVPLSIPISNTTYTVRKSFTSLFDHNSSLTVASMLYCAKDYYGSDCDTYCSSNSSLHYTCNQETGQKICLDGFTGQNCNTLSICMKFPCLNNGTCFPTDDENYYCECKSGFEGPNCELNVQDPCFSMPCFNNGKCSSIGSKFMCECVPGFHGTYCEADLRQCSSNPCSPECQCSEIPSNMTYECKCQYVSPKAVNRAGFYSTLNYLSNARPGPFSPMPNFVNNELLKSRSMTSTKLFEPLDKDDSTLSKKQPCVDFNPCKHGQCLLNNTTGEFRCECEVGYMGPFCDLIRHPCDFKPCENGICEIVGDLYYKCLCKPNWTGVNCHIEIKPCDESKCLNGGKCKLDDIYGTGCDCKAEFTGYYCETG</sequence>
<feature type="domain" description="EGF-like" evidence="11">
    <location>
        <begin position="379"/>
        <end position="417"/>
    </location>
</feature>
<feature type="domain" description="DSL" evidence="12">
    <location>
        <begin position="165"/>
        <end position="208"/>
    </location>
</feature>
<dbReference type="STRING" id="10195.A0A3M7RNI1"/>
<keyword evidence="9" id="KW-1133">Transmembrane helix</keyword>
<dbReference type="GO" id="GO:0005509">
    <property type="term" value="F:calcium ion binding"/>
    <property type="evidence" value="ECO:0007669"/>
    <property type="project" value="InterPro"/>
</dbReference>
<evidence type="ECO:0000256" key="9">
    <source>
        <dbReference type="RuleBase" id="RU280815"/>
    </source>
</evidence>
<evidence type="ECO:0000256" key="1">
    <source>
        <dbReference type="ARBA" id="ARBA00022473"/>
    </source>
</evidence>
<comment type="caution">
    <text evidence="13">The sequence shown here is derived from an EMBL/GenBank/DDBJ whole genome shotgun (WGS) entry which is preliminary data.</text>
</comment>
<dbReference type="Gene3D" id="2.10.25.140">
    <property type="match status" value="1"/>
</dbReference>
<evidence type="ECO:0000256" key="3">
    <source>
        <dbReference type="ARBA" id="ARBA00022729"/>
    </source>
</evidence>
<feature type="disulfide bond" evidence="7">
    <location>
        <begin position="237"/>
        <end position="246"/>
    </location>
</feature>
<dbReference type="CDD" id="cd00055">
    <property type="entry name" value="EGF_Lam"/>
    <property type="match status" value="1"/>
</dbReference>
<dbReference type="SMART" id="SM00179">
    <property type="entry name" value="EGF_CA"/>
    <property type="match status" value="3"/>
</dbReference>
<dbReference type="InterPro" id="IPR001774">
    <property type="entry name" value="DSL"/>
</dbReference>
<dbReference type="InterPro" id="IPR000742">
    <property type="entry name" value="EGF"/>
</dbReference>
<dbReference type="Pfam" id="PF01414">
    <property type="entry name" value="DSL"/>
    <property type="match status" value="1"/>
</dbReference>
<keyword evidence="1 9" id="KW-0217">Developmental protein</keyword>
<dbReference type="GO" id="GO:0007154">
    <property type="term" value="P:cell communication"/>
    <property type="evidence" value="ECO:0007669"/>
    <property type="project" value="InterPro"/>
</dbReference>
<feature type="disulfide bond" evidence="7">
    <location>
        <begin position="407"/>
        <end position="416"/>
    </location>
</feature>
<dbReference type="InterPro" id="IPR051022">
    <property type="entry name" value="Notch_Cell-Fate_Det"/>
</dbReference>
<feature type="disulfide bond" evidence="7">
    <location>
        <begin position="484"/>
        <end position="493"/>
    </location>
</feature>
<dbReference type="Gene3D" id="2.10.25.10">
    <property type="entry name" value="Laminin"/>
    <property type="match status" value="5"/>
</dbReference>
<evidence type="ECO:0000256" key="5">
    <source>
        <dbReference type="ARBA" id="ARBA00022782"/>
    </source>
</evidence>